<evidence type="ECO:0000313" key="2">
    <source>
        <dbReference type="EMBL" id="KAK2611953.1"/>
    </source>
</evidence>
<keyword evidence="3" id="KW-1185">Reference proteome</keyword>
<dbReference type="EMBL" id="JASWJB010000023">
    <property type="protein sequence ID" value="KAK2611953.1"/>
    <property type="molecule type" value="Genomic_DNA"/>
</dbReference>
<comment type="caution">
    <text evidence="2">The sequence shown here is derived from an EMBL/GenBank/DDBJ whole genome shotgun (WGS) entry which is preliminary data.</text>
</comment>
<feature type="region of interest" description="Disordered" evidence="1">
    <location>
        <begin position="83"/>
        <end position="110"/>
    </location>
</feature>
<proteinExistence type="predicted"/>
<dbReference type="AlphaFoldDB" id="A0AAJ0FXP0"/>
<protein>
    <submittedName>
        <fullName evidence="2">Uncharacterized protein</fullName>
    </submittedName>
</protein>
<organism evidence="2 3">
    <name type="scientific">Conoideocrella luteorostrata</name>
    <dbReference type="NCBI Taxonomy" id="1105319"/>
    <lineage>
        <taxon>Eukaryota</taxon>
        <taxon>Fungi</taxon>
        <taxon>Dikarya</taxon>
        <taxon>Ascomycota</taxon>
        <taxon>Pezizomycotina</taxon>
        <taxon>Sordariomycetes</taxon>
        <taxon>Hypocreomycetidae</taxon>
        <taxon>Hypocreales</taxon>
        <taxon>Clavicipitaceae</taxon>
        <taxon>Conoideocrella</taxon>
    </lineage>
</organism>
<dbReference type="Proteomes" id="UP001251528">
    <property type="component" value="Unassembled WGS sequence"/>
</dbReference>
<reference evidence="2" key="1">
    <citation type="submission" date="2023-06" db="EMBL/GenBank/DDBJ databases">
        <title>Conoideocrella luteorostrata (Hypocreales: Clavicipitaceae), a potential biocontrol fungus for elongate hemlock scale in United States Christmas tree production areas.</title>
        <authorList>
            <person name="Barrett H."/>
            <person name="Lovett B."/>
            <person name="Macias A.M."/>
            <person name="Stajich J.E."/>
            <person name="Kasson M.T."/>
        </authorList>
    </citation>
    <scope>NUCLEOTIDE SEQUENCE</scope>
    <source>
        <strain evidence="2">ARSEF 14590</strain>
    </source>
</reference>
<name>A0AAJ0FXP0_9HYPO</name>
<gene>
    <name evidence="2" type="ORF">QQS21_002059</name>
</gene>
<evidence type="ECO:0000313" key="3">
    <source>
        <dbReference type="Proteomes" id="UP001251528"/>
    </source>
</evidence>
<accession>A0AAJ0FXP0</accession>
<sequence>MSSPEAAAPAAATTVREVLALDEDQLIKFMNDCRTSKGFDVSRVTDLRFVPAGLRDQLAEKLIVTMDKACPLDTDELSSRLDALADDDGPCERTQGEDVESPTGNQWPSFPERYNRRFKDSCYSQLVGAGGRPAMSLEHLQHTPTSKEAPASQETLRAWLDNTDSAIPDGDGDLLAESFQQNWQWDNRGKYAGDEGFTAFLASQRWRWRRRGGFNLEFDPSEEKTAKETWEQKERHLELSGREGLAAYGQAVKRRLASHQFTQPFQLAEDPRQQDPWTTWVEYLGYVYWCEDRAQAEMQAEEPRFLQALKDAQRFRKVLLSAIFKTTMVPGVDTSYLHMNKFIERTQIFRRRVAAVHRFAERAKWVLGELSLIDDAPSAKTNRPGAIRVQTAARREGREAMTMLFS</sequence>
<evidence type="ECO:0000256" key="1">
    <source>
        <dbReference type="SAM" id="MobiDB-lite"/>
    </source>
</evidence>